<evidence type="ECO:0000313" key="4">
    <source>
        <dbReference type="Proteomes" id="UP001229346"/>
    </source>
</evidence>
<feature type="compositionally biased region" description="Basic residues" evidence="2">
    <location>
        <begin position="1"/>
        <end position="12"/>
    </location>
</feature>
<keyword evidence="1" id="KW-0175">Coiled coil</keyword>
<name>A0ABT9U2S9_PAEHA</name>
<proteinExistence type="predicted"/>
<feature type="coiled-coil region" evidence="1">
    <location>
        <begin position="86"/>
        <end position="113"/>
    </location>
</feature>
<accession>A0ABT9U2S9</accession>
<dbReference type="Proteomes" id="UP001229346">
    <property type="component" value="Unassembled WGS sequence"/>
</dbReference>
<sequence length="113" mass="12364">MSTIKHRKKVHLRSIPAKGTKPSNKYKPNPDRTGQPNFNGTDNYAAAKLAVIAGAVNVFGDVLATIAAALALEESVASDYQDQQNQKAQEANMVNMQKQIDELTLQIKNLTKK</sequence>
<dbReference type="RefSeq" id="WP_307205113.1">
    <property type="nucleotide sequence ID" value="NZ_JAUSST010000007.1"/>
</dbReference>
<gene>
    <name evidence="3" type="ORF">J2T15_003296</name>
</gene>
<evidence type="ECO:0000313" key="3">
    <source>
        <dbReference type="EMBL" id="MDQ0113853.1"/>
    </source>
</evidence>
<evidence type="ECO:0000256" key="2">
    <source>
        <dbReference type="SAM" id="MobiDB-lite"/>
    </source>
</evidence>
<organism evidence="3 4">
    <name type="scientific">Paenibacillus harenae</name>
    <dbReference type="NCBI Taxonomy" id="306543"/>
    <lineage>
        <taxon>Bacteria</taxon>
        <taxon>Bacillati</taxon>
        <taxon>Bacillota</taxon>
        <taxon>Bacilli</taxon>
        <taxon>Bacillales</taxon>
        <taxon>Paenibacillaceae</taxon>
        <taxon>Paenibacillus</taxon>
    </lineage>
</organism>
<protein>
    <recommendedName>
        <fullName evidence="5">Translation initiation factor 2</fullName>
    </recommendedName>
</protein>
<reference evidence="3 4" key="1">
    <citation type="submission" date="2023-07" db="EMBL/GenBank/DDBJ databases">
        <title>Sorghum-associated microbial communities from plants grown in Nebraska, USA.</title>
        <authorList>
            <person name="Schachtman D."/>
        </authorList>
    </citation>
    <scope>NUCLEOTIDE SEQUENCE [LARGE SCALE GENOMIC DNA]</scope>
    <source>
        <strain evidence="3 4">CC482</strain>
    </source>
</reference>
<feature type="region of interest" description="Disordered" evidence="2">
    <location>
        <begin position="1"/>
        <end position="40"/>
    </location>
</feature>
<dbReference type="EMBL" id="JAUSSU010000006">
    <property type="protein sequence ID" value="MDQ0113853.1"/>
    <property type="molecule type" value="Genomic_DNA"/>
</dbReference>
<keyword evidence="4" id="KW-1185">Reference proteome</keyword>
<comment type="caution">
    <text evidence="3">The sequence shown here is derived from an EMBL/GenBank/DDBJ whole genome shotgun (WGS) entry which is preliminary data.</text>
</comment>
<evidence type="ECO:0000256" key="1">
    <source>
        <dbReference type="SAM" id="Coils"/>
    </source>
</evidence>
<evidence type="ECO:0008006" key="5">
    <source>
        <dbReference type="Google" id="ProtNLM"/>
    </source>
</evidence>